<sequence>MDHGGKLALPEALVAVAAVGFECEYDDETDDVVGCDFGIYEDFEPAERTAWWYRLWTANEEVDGSEFRFFGTSDAGDYTGFWLVRGAVPIERQPVVYLGSEGQRGVVARDLADLLWLFAAGYGPSEAVEGVDESWTPQPDARLRAIAERYAPGREGSPQQILAAAAAEFPHFSEFIDAQCR</sequence>
<comment type="caution">
    <text evidence="1">The sequence shown here is derived from an EMBL/GenBank/DDBJ whole genome shotgun (WGS) entry which is preliminary data.</text>
</comment>
<name>A0A3M2LAY1_9NOCA</name>
<keyword evidence="2" id="KW-1185">Reference proteome</keyword>
<dbReference type="AlphaFoldDB" id="A0A3M2LAY1"/>
<dbReference type="Proteomes" id="UP000279275">
    <property type="component" value="Unassembled WGS sequence"/>
</dbReference>
<gene>
    <name evidence="1" type="ORF">EBN03_10905</name>
</gene>
<proteinExistence type="predicted"/>
<protein>
    <submittedName>
        <fullName evidence="1">SMI1/KNR4 family protein</fullName>
    </submittedName>
</protein>
<reference evidence="1 2" key="1">
    <citation type="submission" date="2018-10" db="EMBL/GenBank/DDBJ databases">
        <title>Isolation from cow dung.</title>
        <authorList>
            <person name="Ling L."/>
        </authorList>
    </citation>
    <scope>NUCLEOTIDE SEQUENCE [LARGE SCALE GENOMIC DNA]</scope>
    <source>
        <strain evidence="1 2">NEAU-LL90</strain>
    </source>
</reference>
<dbReference type="OrthoDB" id="286413at2"/>
<evidence type="ECO:0000313" key="2">
    <source>
        <dbReference type="Proteomes" id="UP000279275"/>
    </source>
</evidence>
<organism evidence="1 2">
    <name type="scientific">Nocardia stercoris</name>
    <dbReference type="NCBI Taxonomy" id="2483361"/>
    <lineage>
        <taxon>Bacteria</taxon>
        <taxon>Bacillati</taxon>
        <taxon>Actinomycetota</taxon>
        <taxon>Actinomycetes</taxon>
        <taxon>Mycobacteriales</taxon>
        <taxon>Nocardiaceae</taxon>
        <taxon>Nocardia</taxon>
    </lineage>
</organism>
<dbReference type="EMBL" id="RFFH01000003">
    <property type="protein sequence ID" value="RMI33723.1"/>
    <property type="molecule type" value="Genomic_DNA"/>
</dbReference>
<evidence type="ECO:0000313" key="1">
    <source>
        <dbReference type="EMBL" id="RMI33723.1"/>
    </source>
</evidence>
<accession>A0A3M2LAY1</accession>